<dbReference type="OMA" id="HHIVYNI"/>
<feature type="domain" description="Sulfotransferase" evidence="3">
    <location>
        <begin position="52"/>
        <end position="312"/>
    </location>
</feature>
<accession>A0A9D4QA29</accession>
<evidence type="ECO:0000313" key="5">
    <source>
        <dbReference type="Proteomes" id="UP000821837"/>
    </source>
</evidence>
<dbReference type="SUPFAM" id="SSF52540">
    <property type="entry name" value="P-loop containing nucleoside triphosphate hydrolases"/>
    <property type="match status" value="1"/>
</dbReference>
<sequence length="333" mass="38840">MRRASLEVTSPNDAKKDKRNGKAVYHDIDGYFVCTGFVDEFVRQALRYKPRPDDIFIVSYPKCGTTWMQHIVYNILNKRPPPKGFLEMSTAMPFLEMQGAESAEAMPRPGAIKTHMPFHLHPYSKEAKYIYITRNPYDCCVSFYYHTKSVPDYHFADGTFDEFVDMFLEGHVDFGDYFDHVLSWYARRFDENVLFVTYEDLKKDTVGWIIRIADFIGEEYGREIRQNKSALSRVINNTSVKHMQDSVNEGYRKQNEVMRSMPEDKKPRWMKIVEETSGEVKKNPIIGDFVRKGGVGDWRNHFNPDHVIRMKNRIAIKTVGSDVMSLWDNIGLP</sequence>
<dbReference type="Proteomes" id="UP000821837">
    <property type="component" value="Chromosome 11"/>
</dbReference>
<dbReference type="Pfam" id="PF00685">
    <property type="entry name" value="Sulfotransfer_1"/>
    <property type="match status" value="1"/>
</dbReference>
<comment type="caution">
    <text evidence="4">The sequence shown here is derived from an EMBL/GenBank/DDBJ whole genome shotgun (WGS) entry which is preliminary data.</text>
</comment>
<keyword evidence="2" id="KW-0808">Transferase</keyword>
<dbReference type="InterPro" id="IPR000863">
    <property type="entry name" value="Sulfotransferase_dom"/>
</dbReference>
<evidence type="ECO:0000256" key="2">
    <source>
        <dbReference type="ARBA" id="ARBA00022679"/>
    </source>
</evidence>
<dbReference type="VEuPathDB" id="VectorBase:RSAN_057117"/>
<keyword evidence="5" id="KW-1185">Reference proteome</keyword>
<evidence type="ECO:0000259" key="3">
    <source>
        <dbReference type="Pfam" id="PF00685"/>
    </source>
</evidence>
<dbReference type="Gene3D" id="3.40.50.300">
    <property type="entry name" value="P-loop containing nucleotide triphosphate hydrolases"/>
    <property type="match status" value="1"/>
</dbReference>
<dbReference type="AlphaFoldDB" id="A0A9D4QA29"/>
<protein>
    <recommendedName>
        <fullName evidence="3">Sulfotransferase domain-containing protein</fullName>
    </recommendedName>
</protein>
<dbReference type="OrthoDB" id="6474387at2759"/>
<evidence type="ECO:0000256" key="1">
    <source>
        <dbReference type="ARBA" id="ARBA00005771"/>
    </source>
</evidence>
<organism evidence="4 5">
    <name type="scientific">Rhipicephalus sanguineus</name>
    <name type="common">Brown dog tick</name>
    <name type="synonym">Ixodes sanguineus</name>
    <dbReference type="NCBI Taxonomy" id="34632"/>
    <lineage>
        <taxon>Eukaryota</taxon>
        <taxon>Metazoa</taxon>
        <taxon>Ecdysozoa</taxon>
        <taxon>Arthropoda</taxon>
        <taxon>Chelicerata</taxon>
        <taxon>Arachnida</taxon>
        <taxon>Acari</taxon>
        <taxon>Parasitiformes</taxon>
        <taxon>Ixodida</taxon>
        <taxon>Ixodoidea</taxon>
        <taxon>Ixodidae</taxon>
        <taxon>Rhipicephalinae</taxon>
        <taxon>Rhipicephalus</taxon>
        <taxon>Rhipicephalus</taxon>
    </lineage>
</organism>
<dbReference type="PANTHER" id="PTHR11783">
    <property type="entry name" value="SULFOTRANSFERASE SULT"/>
    <property type="match status" value="1"/>
</dbReference>
<reference evidence="4" key="1">
    <citation type="journal article" date="2020" name="Cell">
        <title>Large-Scale Comparative Analyses of Tick Genomes Elucidate Their Genetic Diversity and Vector Capacities.</title>
        <authorList>
            <consortium name="Tick Genome and Microbiome Consortium (TIGMIC)"/>
            <person name="Jia N."/>
            <person name="Wang J."/>
            <person name="Shi W."/>
            <person name="Du L."/>
            <person name="Sun Y."/>
            <person name="Zhan W."/>
            <person name="Jiang J.F."/>
            <person name="Wang Q."/>
            <person name="Zhang B."/>
            <person name="Ji P."/>
            <person name="Bell-Sakyi L."/>
            <person name="Cui X.M."/>
            <person name="Yuan T.T."/>
            <person name="Jiang B.G."/>
            <person name="Yang W.F."/>
            <person name="Lam T.T."/>
            <person name="Chang Q.C."/>
            <person name="Ding S.J."/>
            <person name="Wang X.J."/>
            <person name="Zhu J.G."/>
            <person name="Ruan X.D."/>
            <person name="Zhao L."/>
            <person name="Wei J.T."/>
            <person name="Ye R.Z."/>
            <person name="Que T.C."/>
            <person name="Du C.H."/>
            <person name="Zhou Y.H."/>
            <person name="Cheng J.X."/>
            <person name="Dai P.F."/>
            <person name="Guo W.B."/>
            <person name="Han X.H."/>
            <person name="Huang E.J."/>
            <person name="Li L.F."/>
            <person name="Wei W."/>
            <person name="Gao Y.C."/>
            <person name="Liu J.Z."/>
            <person name="Shao H.Z."/>
            <person name="Wang X."/>
            <person name="Wang C.C."/>
            <person name="Yang T.C."/>
            <person name="Huo Q.B."/>
            <person name="Li W."/>
            <person name="Chen H.Y."/>
            <person name="Chen S.E."/>
            <person name="Zhou L.G."/>
            <person name="Ni X.B."/>
            <person name="Tian J.H."/>
            <person name="Sheng Y."/>
            <person name="Liu T."/>
            <person name="Pan Y.S."/>
            <person name="Xia L.Y."/>
            <person name="Li J."/>
            <person name="Zhao F."/>
            <person name="Cao W.C."/>
        </authorList>
    </citation>
    <scope>NUCLEOTIDE SEQUENCE</scope>
    <source>
        <strain evidence="4">Rsan-2018</strain>
    </source>
</reference>
<name>A0A9D4QA29_RHISA</name>
<evidence type="ECO:0000313" key="4">
    <source>
        <dbReference type="EMBL" id="KAH7972079.1"/>
    </source>
</evidence>
<dbReference type="GO" id="GO:0008146">
    <property type="term" value="F:sulfotransferase activity"/>
    <property type="evidence" value="ECO:0007669"/>
    <property type="project" value="InterPro"/>
</dbReference>
<dbReference type="EMBL" id="JABSTV010001247">
    <property type="protein sequence ID" value="KAH7972079.1"/>
    <property type="molecule type" value="Genomic_DNA"/>
</dbReference>
<dbReference type="InterPro" id="IPR027417">
    <property type="entry name" value="P-loop_NTPase"/>
</dbReference>
<gene>
    <name evidence="4" type="ORF">HPB52_006325</name>
</gene>
<comment type="similarity">
    <text evidence="1">Belongs to the sulfotransferase 1 family.</text>
</comment>
<proteinExistence type="inferred from homology"/>
<reference evidence="4" key="2">
    <citation type="submission" date="2021-09" db="EMBL/GenBank/DDBJ databases">
        <authorList>
            <person name="Jia N."/>
            <person name="Wang J."/>
            <person name="Shi W."/>
            <person name="Du L."/>
            <person name="Sun Y."/>
            <person name="Zhan W."/>
            <person name="Jiang J."/>
            <person name="Wang Q."/>
            <person name="Zhang B."/>
            <person name="Ji P."/>
            <person name="Sakyi L.B."/>
            <person name="Cui X."/>
            <person name="Yuan T."/>
            <person name="Jiang B."/>
            <person name="Yang W."/>
            <person name="Lam T.T.-Y."/>
            <person name="Chang Q."/>
            <person name="Ding S."/>
            <person name="Wang X."/>
            <person name="Zhu J."/>
            <person name="Ruan X."/>
            <person name="Zhao L."/>
            <person name="Wei J."/>
            <person name="Que T."/>
            <person name="Du C."/>
            <person name="Cheng J."/>
            <person name="Dai P."/>
            <person name="Han X."/>
            <person name="Huang E."/>
            <person name="Gao Y."/>
            <person name="Liu J."/>
            <person name="Shao H."/>
            <person name="Ye R."/>
            <person name="Li L."/>
            <person name="Wei W."/>
            <person name="Wang X."/>
            <person name="Wang C."/>
            <person name="Huo Q."/>
            <person name="Li W."/>
            <person name="Guo W."/>
            <person name="Chen H."/>
            <person name="Chen S."/>
            <person name="Zhou L."/>
            <person name="Zhou L."/>
            <person name="Ni X."/>
            <person name="Tian J."/>
            <person name="Zhou Y."/>
            <person name="Sheng Y."/>
            <person name="Liu T."/>
            <person name="Pan Y."/>
            <person name="Xia L."/>
            <person name="Li J."/>
            <person name="Zhao F."/>
            <person name="Cao W."/>
        </authorList>
    </citation>
    <scope>NUCLEOTIDE SEQUENCE</scope>
    <source>
        <strain evidence="4">Rsan-2018</strain>
        <tissue evidence="4">Larvae</tissue>
    </source>
</reference>